<evidence type="ECO:0000256" key="5">
    <source>
        <dbReference type="ARBA" id="ARBA00022692"/>
    </source>
</evidence>
<reference evidence="12 13" key="1">
    <citation type="journal article" date="2024" name="Pathogens">
        <title>Staphylococcus hsinchuensis sp. nov., Isolated from Soymilk.</title>
        <authorList>
            <person name="Wang Y.T."/>
            <person name="Lin Y.C."/>
            <person name="Hsieh Y.H."/>
            <person name="Lin Y.T."/>
            <person name="Hamada M."/>
            <person name="Chen C.C."/>
            <person name="Liou J.S."/>
            <person name="Lee A.Y."/>
            <person name="Zhang W.L."/>
            <person name="Chen Y.T."/>
            <person name="Huang C.H."/>
        </authorList>
    </citation>
    <scope>NUCLEOTIDE SEQUENCE [LARGE SCALE GENOMIC DNA]</scope>
    <source>
        <strain evidence="12 13">H164</strain>
    </source>
</reference>
<evidence type="ECO:0000256" key="7">
    <source>
        <dbReference type="ARBA" id="ARBA00023065"/>
    </source>
</evidence>
<dbReference type="Proteomes" id="UP001436297">
    <property type="component" value="Chromosome"/>
</dbReference>
<protein>
    <submittedName>
        <fullName evidence="12">Na+/H+ antiporter subunit D</fullName>
    </submittedName>
</protein>
<comment type="similarity">
    <text evidence="2">Belongs to the CPA3 antiporters (TC 2.A.63) subunit D family.</text>
</comment>
<evidence type="ECO:0000256" key="6">
    <source>
        <dbReference type="ARBA" id="ARBA00022989"/>
    </source>
</evidence>
<keyword evidence="7" id="KW-0406">Ion transport</keyword>
<keyword evidence="6 10" id="KW-1133">Transmembrane helix</keyword>
<keyword evidence="4" id="KW-1003">Cell membrane</keyword>
<dbReference type="PANTHER" id="PTHR42703">
    <property type="entry name" value="NADH DEHYDROGENASE"/>
    <property type="match status" value="1"/>
</dbReference>
<evidence type="ECO:0000256" key="10">
    <source>
        <dbReference type="SAM" id="Phobius"/>
    </source>
</evidence>
<evidence type="ECO:0000313" key="13">
    <source>
        <dbReference type="Proteomes" id="UP001436297"/>
    </source>
</evidence>
<feature type="transmembrane region" description="Helical" evidence="10">
    <location>
        <begin position="367"/>
        <end position="387"/>
    </location>
</feature>
<feature type="transmembrane region" description="Helical" evidence="10">
    <location>
        <begin position="206"/>
        <end position="230"/>
    </location>
</feature>
<feature type="transmembrane region" description="Helical" evidence="10">
    <location>
        <begin position="452"/>
        <end position="470"/>
    </location>
</feature>
<keyword evidence="13" id="KW-1185">Reference proteome</keyword>
<evidence type="ECO:0000256" key="3">
    <source>
        <dbReference type="ARBA" id="ARBA00022449"/>
    </source>
</evidence>
<comment type="subcellular location">
    <subcellularLocation>
        <location evidence="1">Cell membrane</location>
        <topology evidence="1">Multi-pass membrane protein</topology>
    </subcellularLocation>
    <subcellularLocation>
        <location evidence="9">Membrane</location>
        <topology evidence="9">Multi-pass membrane protein</topology>
    </subcellularLocation>
</comment>
<feature type="transmembrane region" description="Helical" evidence="10">
    <location>
        <begin position="276"/>
        <end position="297"/>
    </location>
</feature>
<feature type="transmembrane region" description="Helical" evidence="10">
    <location>
        <begin position="164"/>
        <end position="186"/>
    </location>
</feature>
<evidence type="ECO:0000256" key="2">
    <source>
        <dbReference type="ARBA" id="ARBA00005346"/>
    </source>
</evidence>
<dbReference type="InterPro" id="IPR003918">
    <property type="entry name" value="NADH_UbQ_OxRdtase"/>
</dbReference>
<gene>
    <name evidence="12" type="ORF">QQM35_06190</name>
</gene>
<evidence type="ECO:0000256" key="1">
    <source>
        <dbReference type="ARBA" id="ARBA00004651"/>
    </source>
</evidence>
<feature type="transmembrane region" description="Helical" evidence="10">
    <location>
        <begin position="304"/>
        <end position="323"/>
    </location>
</feature>
<evidence type="ECO:0000259" key="11">
    <source>
        <dbReference type="Pfam" id="PF00361"/>
    </source>
</evidence>
<feature type="transmembrane region" description="Helical" evidence="10">
    <location>
        <begin position="242"/>
        <end position="261"/>
    </location>
</feature>
<dbReference type="PANTHER" id="PTHR42703:SF1">
    <property type="entry name" value="NA(+)_H(+) ANTIPORTER SUBUNIT D1"/>
    <property type="match status" value="1"/>
</dbReference>
<name>A0ABZ3EAA0_9STAP</name>
<dbReference type="PRINTS" id="PR01437">
    <property type="entry name" value="NUOXDRDTASE4"/>
</dbReference>
<evidence type="ECO:0000256" key="8">
    <source>
        <dbReference type="ARBA" id="ARBA00023136"/>
    </source>
</evidence>
<keyword evidence="8 10" id="KW-0472">Membrane</keyword>
<accession>A0ABZ3EAA0</accession>
<dbReference type="InterPro" id="IPR050586">
    <property type="entry name" value="CPA3_Na-H_Antiporter_D"/>
</dbReference>
<dbReference type="NCBIfam" id="NF005818">
    <property type="entry name" value="PRK07691.1"/>
    <property type="match status" value="1"/>
</dbReference>
<evidence type="ECO:0000256" key="9">
    <source>
        <dbReference type="RuleBase" id="RU000320"/>
    </source>
</evidence>
<dbReference type="InterPro" id="IPR001750">
    <property type="entry name" value="ND/Mrp_TM"/>
</dbReference>
<dbReference type="Pfam" id="PF00361">
    <property type="entry name" value="Proton_antipo_M"/>
    <property type="match status" value="1"/>
</dbReference>
<dbReference type="RefSeq" id="WP_251943231.1">
    <property type="nucleotide sequence ID" value="NZ_CP128355.1"/>
</dbReference>
<feature type="transmembrane region" description="Helical" evidence="10">
    <location>
        <begin position="109"/>
        <end position="128"/>
    </location>
</feature>
<proteinExistence type="inferred from homology"/>
<feature type="transmembrane region" description="Helical" evidence="10">
    <location>
        <begin position="134"/>
        <end position="152"/>
    </location>
</feature>
<keyword evidence="3" id="KW-0050">Antiport</keyword>
<feature type="transmembrane region" description="Helical" evidence="10">
    <location>
        <begin position="338"/>
        <end position="355"/>
    </location>
</feature>
<dbReference type="EMBL" id="CP128355">
    <property type="protein sequence ID" value="XAF69663.1"/>
    <property type="molecule type" value="Genomic_DNA"/>
</dbReference>
<feature type="transmembrane region" description="Helical" evidence="10">
    <location>
        <begin position="6"/>
        <end position="24"/>
    </location>
</feature>
<feature type="transmembrane region" description="Helical" evidence="10">
    <location>
        <begin position="70"/>
        <end position="97"/>
    </location>
</feature>
<keyword evidence="3" id="KW-0813">Transport</keyword>
<evidence type="ECO:0000256" key="4">
    <source>
        <dbReference type="ARBA" id="ARBA00022475"/>
    </source>
</evidence>
<sequence>MIESNLIISLLAIPMFTIILLIFIGKRPVLKRYVSLIGTAITLVFAFINLNNVLKEGPIKLELGSWAAPYSIVFVIDIFSILLVITTLIITLLIMLYSYQSVGIERETYYYYFAILFMLIGVIGAFITGDIFNLFVFFEVFLMASYILLVIGGTKIQLSETIKYVLINVTSSAFFVMAVAILYSVVGTLNLADISEKLSHLSTKDTGIVSIVFIMFIFVFATKAGVFPLYIWLPGAYYAPPIAIIAFFGALLTKVGVYAIARTSSLFFTDTSNFSFYTILFLALLTIIFGCVGAVSYYDTKKIILYNIMIAVGVILVGVAMMNESGMMGAIYYTLHDMLIKAALFFLVGIIYKITKSYDLHQFSGLIKAYPVLGWTFFFAALNLAGIPPFSGFYGKYYIVQATFEKGFYISGIIVLLSSLAVLYSVIRIFLKGFFGEPKGYQANQQIRYKGLLTVAIISVIISSIFGLSADVLNPIIKEAAETFYNPTVYIDSVLEGK</sequence>
<feature type="transmembrane region" description="Helical" evidence="10">
    <location>
        <begin position="407"/>
        <end position="431"/>
    </location>
</feature>
<feature type="transmembrane region" description="Helical" evidence="10">
    <location>
        <begin position="33"/>
        <end position="50"/>
    </location>
</feature>
<keyword evidence="5 9" id="KW-0812">Transmembrane</keyword>
<feature type="domain" description="NADH:quinone oxidoreductase/Mrp antiporter transmembrane" evidence="11">
    <location>
        <begin position="130"/>
        <end position="417"/>
    </location>
</feature>
<organism evidence="12 13">
    <name type="scientific">Staphylococcus hsinchuensis</name>
    <dbReference type="NCBI Taxonomy" id="3051183"/>
    <lineage>
        <taxon>Bacteria</taxon>
        <taxon>Bacillati</taxon>
        <taxon>Bacillota</taxon>
        <taxon>Bacilli</taxon>
        <taxon>Bacillales</taxon>
        <taxon>Staphylococcaceae</taxon>
        <taxon>Staphylococcus</taxon>
    </lineage>
</organism>
<evidence type="ECO:0000313" key="12">
    <source>
        <dbReference type="EMBL" id="XAF69663.1"/>
    </source>
</evidence>